<dbReference type="InterPro" id="IPR052535">
    <property type="entry name" value="Bacilysin_H2HPP_isomerase"/>
</dbReference>
<proteinExistence type="predicted"/>
<gene>
    <name evidence="1" type="ORF">OS493_000213</name>
</gene>
<dbReference type="PANTHER" id="PTHR40112">
    <property type="entry name" value="H2HPP ISOMERASE"/>
    <property type="match status" value="1"/>
</dbReference>
<sequence length="116" mass="12872">MIPLYYHIINMSELKVEHWDSERDGPLNDENMTKKVEAQGYSCVKYTFPAGTASADHSHDVPRKDAILAGQFKFAIPGKEEVILQPGDILDIPVGLVHNESVFGNDAVTFIDATKL</sequence>
<organism evidence="1 2">
    <name type="scientific">Desmophyllum pertusum</name>
    <dbReference type="NCBI Taxonomy" id="174260"/>
    <lineage>
        <taxon>Eukaryota</taxon>
        <taxon>Metazoa</taxon>
        <taxon>Cnidaria</taxon>
        <taxon>Anthozoa</taxon>
        <taxon>Hexacorallia</taxon>
        <taxon>Scleractinia</taxon>
        <taxon>Caryophylliina</taxon>
        <taxon>Caryophylliidae</taxon>
        <taxon>Desmophyllum</taxon>
    </lineage>
</organism>
<accession>A0A9X0AA93</accession>
<evidence type="ECO:0000313" key="2">
    <source>
        <dbReference type="Proteomes" id="UP001163046"/>
    </source>
</evidence>
<dbReference type="PANTHER" id="PTHR40112:SF1">
    <property type="entry name" value="H2HPP ISOMERASE"/>
    <property type="match status" value="1"/>
</dbReference>
<dbReference type="InterPro" id="IPR011051">
    <property type="entry name" value="RmlC_Cupin_sf"/>
</dbReference>
<dbReference type="SUPFAM" id="SSF51182">
    <property type="entry name" value="RmlC-like cupins"/>
    <property type="match status" value="1"/>
</dbReference>
<name>A0A9X0AA93_9CNID</name>
<dbReference type="InterPro" id="IPR014710">
    <property type="entry name" value="RmlC-like_jellyroll"/>
</dbReference>
<reference evidence="1" key="1">
    <citation type="submission" date="2023-01" db="EMBL/GenBank/DDBJ databases">
        <title>Genome assembly of the deep-sea coral Lophelia pertusa.</title>
        <authorList>
            <person name="Herrera S."/>
            <person name="Cordes E."/>
        </authorList>
    </citation>
    <scope>NUCLEOTIDE SEQUENCE</scope>
    <source>
        <strain evidence="1">USNM1676648</strain>
        <tissue evidence="1">Polyp</tissue>
    </source>
</reference>
<dbReference type="Proteomes" id="UP001163046">
    <property type="component" value="Unassembled WGS sequence"/>
</dbReference>
<keyword evidence="2" id="KW-1185">Reference proteome</keyword>
<dbReference type="OrthoDB" id="1161823at2759"/>
<protein>
    <submittedName>
        <fullName evidence="1">Uncharacterized protein</fullName>
    </submittedName>
</protein>
<dbReference type="EMBL" id="MU825396">
    <property type="protein sequence ID" value="KAJ7394404.1"/>
    <property type="molecule type" value="Genomic_DNA"/>
</dbReference>
<evidence type="ECO:0000313" key="1">
    <source>
        <dbReference type="EMBL" id="KAJ7394404.1"/>
    </source>
</evidence>
<dbReference type="Gene3D" id="2.60.120.10">
    <property type="entry name" value="Jelly Rolls"/>
    <property type="match status" value="1"/>
</dbReference>
<comment type="caution">
    <text evidence="1">The sequence shown here is derived from an EMBL/GenBank/DDBJ whole genome shotgun (WGS) entry which is preliminary data.</text>
</comment>
<dbReference type="AlphaFoldDB" id="A0A9X0AA93"/>